<feature type="transmembrane region" description="Helical" evidence="1">
    <location>
        <begin position="80"/>
        <end position="100"/>
    </location>
</feature>
<dbReference type="PANTHER" id="PTHR34989:SF1">
    <property type="entry name" value="PROTEIN HDED"/>
    <property type="match status" value="1"/>
</dbReference>
<organism evidence="2 3">
    <name type="scientific">Actinophytocola oryzae</name>
    <dbReference type="NCBI Taxonomy" id="502181"/>
    <lineage>
        <taxon>Bacteria</taxon>
        <taxon>Bacillati</taxon>
        <taxon>Actinomycetota</taxon>
        <taxon>Actinomycetes</taxon>
        <taxon>Pseudonocardiales</taxon>
        <taxon>Pseudonocardiaceae</taxon>
    </lineage>
</organism>
<dbReference type="PANTHER" id="PTHR34989">
    <property type="entry name" value="PROTEIN HDED"/>
    <property type="match status" value="1"/>
</dbReference>
<feature type="transmembrane region" description="Helical" evidence="1">
    <location>
        <begin position="136"/>
        <end position="159"/>
    </location>
</feature>
<feature type="transmembrane region" description="Helical" evidence="1">
    <location>
        <begin position="55"/>
        <end position="74"/>
    </location>
</feature>
<evidence type="ECO:0000313" key="3">
    <source>
        <dbReference type="Proteomes" id="UP000294927"/>
    </source>
</evidence>
<name>A0A4R7VQM9_9PSEU</name>
<accession>A0A4R7VQM9</accession>
<protein>
    <submittedName>
        <fullName evidence="2">Uncharacterized membrane protein HdeD (DUF308 family)</fullName>
    </submittedName>
</protein>
<keyword evidence="1" id="KW-0812">Transmembrane</keyword>
<dbReference type="Pfam" id="PF03729">
    <property type="entry name" value="DUF308"/>
    <property type="match status" value="1"/>
</dbReference>
<proteinExistence type="predicted"/>
<feature type="transmembrane region" description="Helical" evidence="1">
    <location>
        <begin position="6"/>
        <end position="35"/>
    </location>
</feature>
<dbReference type="InterPro" id="IPR005325">
    <property type="entry name" value="DUF308_memb"/>
</dbReference>
<feature type="transmembrane region" description="Helical" evidence="1">
    <location>
        <begin position="112"/>
        <end position="130"/>
    </location>
</feature>
<dbReference type="AlphaFoldDB" id="A0A4R7VQM9"/>
<keyword evidence="1" id="KW-1133">Transmembrane helix</keyword>
<evidence type="ECO:0000256" key="1">
    <source>
        <dbReference type="SAM" id="Phobius"/>
    </source>
</evidence>
<reference evidence="2 3" key="1">
    <citation type="submission" date="2019-03" db="EMBL/GenBank/DDBJ databases">
        <title>Genomic Encyclopedia of Archaeal and Bacterial Type Strains, Phase II (KMG-II): from individual species to whole genera.</title>
        <authorList>
            <person name="Goeker M."/>
        </authorList>
    </citation>
    <scope>NUCLEOTIDE SEQUENCE [LARGE SCALE GENOMIC DNA]</scope>
    <source>
        <strain evidence="2 3">DSM 45499</strain>
    </source>
</reference>
<dbReference type="InterPro" id="IPR052712">
    <property type="entry name" value="Acid_resist_chaperone_HdeD"/>
</dbReference>
<gene>
    <name evidence="2" type="ORF">CLV71_10561</name>
</gene>
<sequence length="174" mass="18262">MLRGVVAILFGIIAILWPEITVLSLALLFGAYTLIDGIAALSTGFGNRTPGADRMYMIILGILGVVAGILALAWPQITVIVLLVIIAVWAIVAGATQIAAAVRLRRVIRNEWFLALSGVVVLVLGFLLIMQPAEGAIALIVAIATFALAWGIVLVVLGFRLRALGRTVSAAPLA</sequence>
<keyword evidence="1" id="KW-0472">Membrane</keyword>
<comment type="caution">
    <text evidence="2">The sequence shown here is derived from an EMBL/GenBank/DDBJ whole genome shotgun (WGS) entry which is preliminary data.</text>
</comment>
<dbReference type="Proteomes" id="UP000294927">
    <property type="component" value="Unassembled WGS sequence"/>
</dbReference>
<dbReference type="GO" id="GO:0005886">
    <property type="term" value="C:plasma membrane"/>
    <property type="evidence" value="ECO:0007669"/>
    <property type="project" value="TreeGrafter"/>
</dbReference>
<keyword evidence="3" id="KW-1185">Reference proteome</keyword>
<evidence type="ECO:0000313" key="2">
    <source>
        <dbReference type="EMBL" id="TDV51932.1"/>
    </source>
</evidence>
<dbReference type="EMBL" id="SOCP01000005">
    <property type="protein sequence ID" value="TDV51932.1"/>
    <property type="molecule type" value="Genomic_DNA"/>
</dbReference>